<dbReference type="CDD" id="cd06257">
    <property type="entry name" value="DnaJ"/>
    <property type="match status" value="1"/>
</dbReference>
<dbReference type="PANTHER" id="PTHR44835">
    <property type="entry name" value="UDP-N-ACETYLGLUCOSAMINE--PEPTIDE N-ACETYLGLUCOSAMINYLTRANSFERASE SPINDLY-RELATED"/>
    <property type="match status" value="1"/>
</dbReference>
<keyword evidence="2" id="KW-0328">Glycosyltransferase</keyword>
<dbReference type="Pfam" id="PF13181">
    <property type="entry name" value="TPR_8"/>
    <property type="match status" value="1"/>
</dbReference>
<evidence type="ECO:0000256" key="5">
    <source>
        <dbReference type="SAM" id="Coils"/>
    </source>
</evidence>
<dbReference type="PROSITE" id="PS50076">
    <property type="entry name" value="DNAJ_2"/>
    <property type="match status" value="1"/>
</dbReference>
<gene>
    <name evidence="7" type="ORF">KQI88_08130</name>
</gene>
<protein>
    <submittedName>
        <fullName evidence="7">Tetratricopeptide repeat protein</fullName>
    </submittedName>
</protein>
<evidence type="ECO:0000256" key="2">
    <source>
        <dbReference type="ARBA" id="ARBA00022676"/>
    </source>
</evidence>
<dbReference type="Proteomes" id="UP000779508">
    <property type="component" value="Unassembled WGS sequence"/>
</dbReference>
<proteinExistence type="predicted"/>
<feature type="repeat" description="TPR" evidence="4">
    <location>
        <begin position="253"/>
        <end position="286"/>
    </location>
</feature>
<keyword evidence="3" id="KW-0808">Transferase</keyword>
<dbReference type="PANTHER" id="PTHR44835:SF1">
    <property type="entry name" value="PROTEIN O-GLCNAC TRANSFERASE"/>
    <property type="match status" value="1"/>
</dbReference>
<dbReference type="InterPro" id="IPR051939">
    <property type="entry name" value="Glycosyltr_41/O-GlcNAc_trsf"/>
</dbReference>
<comment type="pathway">
    <text evidence="1">Protein modification; protein glycosylation.</text>
</comment>
<organism evidence="7 8">
    <name type="scientific">Alkaliphilus flagellatus</name>
    <dbReference type="NCBI Taxonomy" id="2841507"/>
    <lineage>
        <taxon>Bacteria</taxon>
        <taxon>Bacillati</taxon>
        <taxon>Bacillota</taxon>
        <taxon>Clostridia</taxon>
        <taxon>Peptostreptococcales</taxon>
        <taxon>Natronincolaceae</taxon>
        <taxon>Alkaliphilus</taxon>
    </lineage>
</organism>
<dbReference type="SMART" id="SM00271">
    <property type="entry name" value="DnaJ"/>
    <property type="match status" value="1"/>
</dbReference>
<evidence type="ECO:0000313" key="7">
    <source>
        <dbReference type="EMBL" id="MBU5676381.1"/>
    </source>
</evidence>
<sequence>MMNWWEILGISYDSDLKTIKKAYAKLLKIYNPEEDPEGYQRLREAYDKAIKDVKNNNKQQNLHINLVENINDELDVNEKIIKKQYQNINNNYEEQNNNDYMNQKIEEFLDKLNEIYNDNSLKKNTEVWEELLNMDVVWNVYSAPIIEDYMFEFLLNRKDLPLNIWCILDHYFNWTKKERNLYEKYDRETVEEVFNTLQNISQFKYEYIKQIDPNFIEKYLSLRNQGCKALKNRDYYEAQECLLSAYEIFKHDAELLKLIGRFYYEIRDLDKSLEFYKLAFEINKFDLNVALWIGSILGRKRYFAEALSYFEICLTANSNDIIALNSIGYCYYFTGNLIKAKESFKRALELKPKNRGIKKCLKTIEAELEGRNVKPLKLKKYKPKKKKVVKKKNKRQKTEASMKKARIKVITILSILTFLFFKLNFMFQAPVNNDYTEKSTEYQNENNKQDEIYDEDETVFKTIKTREDLRNVDYYINLRIYLDEVKPTDYFKISEEFKGKTILSKTEVEANNLQDKIESKVFVGIFDTGAILFVDKNYKEGTVNKNTKYKIEGALCAIDREAFESIRTEFEFHNESDKDWRNGLYIDCSPEEVERLRKYNESFEMRDGKRIKIVKTLEEFKESGYDALHSIYLKNIMHLNVYVNVDENGKFDFRKKEELNGESFNNKIYAQAFVGQIDGKNVMFIDSNFSIDNVDSNRGYNVEGYKYKFTIKEAIKLPTEKGQNVDLVEIDPCFLYNTNLKL</sequence>
<evidence type="ECO:0000256" key="3">
    <source>
        <dbReference type="ARBA" id="ARBA00022679"/>
    </source>
</evidence>
<dbReference type="InterPro" id="IPR001623">
    <property type="entry name" value="DnaJ_domain"/>
</dbReference>
<name>A0ABS6G4U2_9FIRM</name>
<dbReference type="RefSeq" id="WP_216416108.1">
    <property type="nucleotide sequence ID" value="NZ_JAHLQK010000003.1"/>
</dbReference>
<evidence type="ECO:0000313" key="8">
    <source>
        <dbReference type="Proteomes" id="UP000779508"/>
    </source>
</evidence>
<keyword evidence="4" id="KW-0802">TPR repeat</keyword>
<evidence type="ECO:0000256" key="4">
    <source>
        <dbReference type="PROSITE-ProRule" id="PRU00339"/>
    </source>
</evidence>
<feature type="domain" description="J" evidence="6">
    <location>
        <begin position="3"/>
        <end position="54"/>
    </location>
</feature>
<dbReference type="EMBL" id="JAHLQK010000003">
    <property type="protein sequence ID" value="MBU5676381.1"/>
    <property type="molecule type" value="Genomic_DNA"/>
</dbReference>
<accession>A0ABS6G4U2</accession>
<feature type="coiled-coil region" evidence="5">
    <location>
        <begin position="39"/>
        <end position="98"/>
    </location>
</feature>
<evidence type="ECO:0000259" key="6">
    <source>
        <dbReference type="PROSITE" id="PS50076"/>
    </source>
</evidence>
<dbReference type="SMART" id="SM00028">
    <property type="entry name" value="TPR"/>
    <property type="match status" value="3"/>
</dbReference>
<feature type="repeat" description="TPR" evidence="4">
    <location>
        <begin position="321"/>
        <end position="354"/>
    </location>
</feature>
<reference evidence="7 8" key="1">
    <citation type="submission" date="2021-06" db="EMBL/GenBank/DDBJ databases">
        <authorList>
            <person name="Sun Q."/>
            <person name="Li D."/>
        </authorList>
    </citation>
    <scope>NUCLEOTIDE SEQUENCE [LARGE SCALE GENOMIC DNA]</scope>
    <source>
        <strain evidence="7 8">MSJ-5</strain>
    </source>
</reference>
<dbReference type="PROSITE" id="PS50005">
    <property type="entry name" value="TPR"/>
    <property type="match status" value="2"/>
</dbReference>
<evidence type="ECO:0000256" key="1">
    <source>
        <dbReference type="ARBA" id="ARBA00004922"/>
    </source>
</evidence>
<comment type="caution">
    <text evidence="7">The sequence shown here is derived from an EMBL/GenBank/DDBJ whole genome shotgun (WGS) entry which is preliminary data.</text>
</comment>
<keyword evidence="5" id="KW-0175">Coiled coil</keyword>
<dbReference type="InterPro" id="IPR019734">
    <property type="entry name" value="TPR_rpt"/>
</dbReference>
<keyword evidence="8" id="KW-1185">Reference proteome</keyword>